<dbReference type="EMBL" id="CAJOAY010031939">
    <property type="protein sequence ID" value="CAF4429248.1"/>
    <property type="molecule type" value="Genomic_DNA"/>
</dbReference>
<evidence type="ECO:0000313" key="2">
    <source>
        <dbReference type="Proteomes" id="UP000663881"/>
    </source>
</evidence>
<gene>
    <name evidence="1" type="ORF">OKA104_LOCUS52980</name>
</gene>
<name>A0A820R2A9_9BILA</name>
<dbReference type="Proteomes" id="UP000663881">
    <property type="component" value="Unassembled WGS sequence"/>
</dbReference>
<comment type="caution">
    <text evidence="1">The sequence shown here is derived from an EMBL/GenBank/DDBJ whole genome shotgun (WGS) entry which is preliminary data.</text>
</comment>
<reference evidence="1" key="1">
    <citation type="submission" date="2021-02" db="EMBL/GenBank/DDBJ databases">
        <authorList>
            <person name="Nowell W R."/>
        </authorList>
    </citation>
    <scope>NUCLEOTIDE SEQUENCE</scope>
</reference>
<organism evidence="1 2">
    <name type="scientific">Adineta steineri</name>
    <dbReference type="NCBI Taxonomy" id="433720"/>
    <lineage>
        <taxon>Eukaryota</taxon>
        <taxon>Metazoa</taxon>
        <taxon>Spiralia</taxon>
        <taxon>Gnathifera</taxon>
        <taxon>Rotifera</taxon>
        <taxon>Eurotatoria</taxon>
        <taxon>Bdelloidea</taxon>
        <taxon>Adinetida</taxon>
        <taxon>Adinetidae</taxon>
        <taxon>Adineta</taxon>
    </lineage>
</organism>
<accession>A0A820R2A9</accession>
<evidence type="ECO:0000313" key="1">
    <source>
        <dbReference type="EMBL" id="CAF4429248.1"/>
    </source>
</evidence>
<protein>
    <submittedName>
        <fullName evidence="1">Uncharacterized protein</fullName>
    </submittedName>
</protein>
<dbReference type="AlphaFoldDB" id="A0A820R2A9"/>
<feature type="non-terminal residue" evidence="1">
    <location>
        <position position="1"/>
    </location>
</feature>
<proteinExistence type="predicted"/>
<sequence>GGAPHIPELTGISIARVLY</sequence>